<dbReference type="AlphaFoldDB" id="A0AAD6S9H6"/>
<evidence type="ECO:0000313" key="2">
    <source>
        <dbReference type="Proteomes" id="UP001218188"/>
    </source>
</evidence>
<proteinExistence type="predicted"/>
<dbReference type="Proteomes" id="UP001218188">
    <property type="component" value="Unassembled WGS sequence"/>
</dbReference>
<protein>
    <submittedName>
        <fullName evidence="1">Uncharacterized protein</fullName>
    </submittedName>
</protein>
<keyword evidence="2" id="KW-1185">Reference proteome</keyword>
<dbReference type="EMBL" id="JARJCM010000193">
    <property type="protein sequence ID" value="KAJ7023132.1"/>
    <property type="molecule type" value="Genomic_DNA"/>
</dbReference>
<evidence type="ECO:0000313" key="1">
    <source>
        <dbReference type="EMBL" id="KAJ7023132.1"/>
    </source>
</evidence>
<organism evidence="1 2">
    <name type="scientific">Mycena alexandri</name>
    <dbReference type="NCBI Taxonomy" id="1745969"/>
    <lineage>
        <taxon>Eukaryota</taxon>
        <taxon>Fungi</taxon>
        <taxon>Dikarya</taxon>
        <taxon>Basidiomycota</taxon>
        <taxon>Agaricomycotina</taxon>
        <taxon>Agaricomycetes</taxon>
        <taxon>Agaricomycetidae</taxon>
        <taxon>Agaricales</taxon>
        <taxon>Marasmiineae</taxon>
        <taxon>Mycenaceae</taxon>
        <taxon>Mycena</taxon>
    </lineage>
</organism>
<name>A0AAD6S9H6_9AGAR</name>
<comment type="caution">
    <text evidence="1">The sequence shown here is derived from an EMBL/GenBank/DDBJ whole genome shotgun (WGS) entry which is preliminary data.</text>
</comment>
<accession>A0AAD6S9H6</accession>
<reference evidence="1" key="1">
    <citation type="submission" date="2023-03" db="EMBL/GenBank/DDBJ databases">
        <title>Massive genome expansion in bonnet fungi (Mycena s.s.) driven by repeated elements and novel gene families across ecological guilds.</title>
        <authorList>
            <consortium name="Lawrence Berkeley National Laboratory"/>
            <person name="Harder C.B."/>
            <person name="Miyauchi S."/>
            <person name="Viragh M."/>
            <person name="Kuo A."/>
            <person name="Thoen E."/>
            <person name="Andreopoulos B."/>
            <person name="Lu D."/>
            <person name="Skrede I."/>
            <person name="Drula E."/>
            <person name="Henrissat B."/>
            <person name="Morin E."/>
            <person name="Kohler A."/>
            <person name="Barry K."/>
            <person name="LaButti K."/>
            <person name="Morin E."/>
            <person name="Salamov A."/>
            <person name="Lipzen A."/>
            <person name="Mereny Z."/>
            <person name="Hegedus B."/>
            <person name="Baldrian P."/>
            <person name="Stursova M."/>
            <person name="Weitz H."/>
            <person name="Taylor A."/>
            <person name="Grigoriev I.V."/>
            <person name="Nagy L.G."/>
            <person name="Martin F."/>
            <person name="Kauserud H."/>
        </authorList>
    </citation>
    <scope>NUCLEOTIDE SEQUENCE</scope>
    <source>
        <strain evidence="1">CBHHK200</strain>
    </source>
</reference>
<sequence length="261" mass="28843">MGRVSQASKCLPHGGWFHTVSWLPFETKLITWIFRFEAADVSGKAFVLDFWPDWITGPSIWLSQANHIFHSLQVIDNYGDHVMVHAICFRLEILPSVKALPLGYLFLCPPSAFQAGSSSFRCPDSPAYWSLDPLGDDRLSAEEATAVGFPSVLLNTIVSGCSWDASVYAGLRQFHTAKGFDPDSQDVARHLEYPLYVVDEDLIAAVSSGVEDAPLSEATLESTEPLNLLELSMSRTFKIINSIKLVLILFLVLCQAYEAVG</sequence>
<gene>
    <name evidence="1" type="ORF">C8F04DRAFT_190577</name>
</gene>